<evidence type="ECO:0000313" key="3">
    <source>
        <dbReference type="Proteomes" id="UP000466445"/>
    </source>
</evidence>
<protein>
    <recommendedName>
        <fullName evidence="4">DUF2599 domain-containing protein</fullName>
    </recommendedName>
</protein>
<reference evidence="2 3" key="1">
    <citation type="journal article" date="2019" name="Emerg. Microbes Infect.">
        <title>Comprehensive subspecies identification of 175 nontuberculous mycobacteria species based on 7547 genomic profiles.</title>
        <authorList>
            <person name="Matsumoto Y."/>
            <person name="Kinjo T."/>
            <person name="Motooka D."/>
            <person name="Nabeya D."/>
            <person name="Jung N."/>
            <person name="Uechi K."/>
            <person name="Horii T."/>
            <person name="Iida T."/>
            <person name="Fujita J."/>
            <person name="Nakamura S."/>
        </authorList>
    </citation>
    <scope>NUCLEOTIDE SEQUENCE [LARGE SCALE GENOMIC DNA]</scope>
    <source>
        <strain evidence="2 3">JCM 30395</strain>
    </source>
</reference>
<evidence type="ECO:0008006" key="4">
    <source>
        <dbReference type="Google" id="ProtNLM"/>
    </source>
</evidence>
<dbReference type="Pfam" id="PF10783">
    <property type="entry name" value="DUF2599"/>
    <property type="match status" value="1"/>
</dbReference>
<sequence length="133" mass="14100">MALVLAVIPVGLSLAGPATAAPAPAPPFIDHVQWVSWGDLKSLRVYPTPAGRQAAGQLLKPPGEIDEAWGEVLAQAPDADLPGMRAQFVCHFRFAEFGQPGKTSWNLEPFRPVVDDETMTQAGCNPGGPAEPF</sequence>
<dbReference type="Proteomes" id="UP000466445">
    <property type="component" value="Chromosome"/>
</dbReference>
<keyword evidence="1" id="KW-0732">Signal</keyword>
<feature type="signal peptide" evidence="1">
    <location>
        <begin position="1"/>
        <end position="20"/>
    </location>
</feature>
<keyword evidence="3" id="KW-1185">Reference proteome</keyword>
<dbReference type="KEGG" id="msar:MSAR_22770"/>
<feature type="chain" id="PRO_5029598325" description="DUF2599 domain-containing protein" evidence="1">
    <location>
        <begin position="21"/>
        <end position="133"/>
    </location>
</feature>
<dbReference type="EMBL" id="AP022595">
    <property type="protein sequence ID" value="BBY59141.1"/>
    <property type="molecule type" value="Genomic_DNA"/>
</dbReference>
<gene>
    <name evidence="2" type="ORF">MSAR_22770</name>
</gene>
<evidence type="ECO:0000313" key="2">
    <source>
        <dbReference type="EMBL" id="BBY59141.1"/>
    </source>
</evidence>
<dbReference type="AlphaFoldDB" id="A0A7I7SS09"/>
<name>A0A7I7SS09_9MYCO</name>
<organism evidence="2 3">
    <name type="scientific">Mycolicibacterium sarraceniae</name>
    <dbReference type="NCBI Taxonomy" id="1534348"/>
    <lineage>
        <taxon>Bacteria</taxon>
        <taxon>Bacillati</taxon>
        <taxon>Actinomycetota</taxon>
        <taxon>Actinomycetes</taxon>
        <taxon>Mycobacteriales</taxon>
        <taxon>Mycobacteriaceae</taxon>
        <taxon>Mycolicibacterium</taxon>
    </lineage>
</organism>
<accession>A0A7I7SS09</accession>
<dbReference type="InterPro" id="IPR019719">
    <property type="entry name" value="DUF2599"/>
</dbReference>
<proteinExistence type="predicted"/>
<evidence type="ECO:0000256" key="1">
    <source>
        <dbReference type="SAM" id="SignalP"/>
    </source>
</evidence>